<protein>
    <submittedName>
        <fullName evidence="2">Uncharacterized protein</fullName>
    </submittedName>
</protein>
<accession>A0ABQ2JGN3</accession>
<evidence type="ECO:0000256" key="1">
    <source>
        <dbReference type="SAM" id="MobiDB-lite"/>
    </source>
</evidence>
<organism evidence="2 3">
    <name type="scientific">Streptomyces kronopolitis</name>
    <dbReference type="NCBI Taxonomy" id="1612435"/>
    <lineage>
        <taxon>Bacteria</taxon>
        <taxon>Bacillati</taxon>
        <taxon>Actinomycetota</taxon>
        <taxon>Actinomycetes</taxon>
        <taxon>Kitasatosporales</taxon>
        <taxon>Streptomycetaceae</taxon>
        <taxon>Streptomyces</taxon>
    </lineage>
</organism>
<gene>
    <name evidence="2" type="ORF">GCM10012285_32640</name>
</gene>
<keyword evidence="3" id="KW-1185">Reference proteome</keyword>
<name>A0ABQ2JGN3_9ACTN</name>
<evidence type="ECO:0000313" key="3">
    <source>
        <dbReference type="Proteomes" id="UP000600080"/>
    </source>
</evidence>
<reference evidence="3" key="1">
    <citation type="journal article" date="2019" name="Int. J. Syst. Evol. Microbiol.">
        <title>The Global Catalogue of Microorganisms (GCM) 10K type strain sequencing project: providing services to taxonomists for standard genome sequencing and annotation.</title>
        <authorList>
            <consortium name="The Broad Institute Genomics Platform"/>
            <consortium name="The Broad Institute Genome Sequencing Center for Infectious Disease"/>
            <person name="Wu L."/>
            <person name="Ma J."/>
        </authorList>
    </citation>
    <scope>NUCLEOTIDE SEQUENCE [LARGE SCALE GENOMIC DNA]</scope>
    <source>
        <strain evidence="3">CGMCC 4.7323</strain>
    </source>
</reference>
<sequence>MGGRQRQHRKKGATVIILRTFACPIPPSAIGKSPSLLPGASGMSAAIPAAPQPGKVFRTAPHRPRRRTAAPRTTSAGLDADADGNGLRAARTGGRRLGGNHP</sequence>
<proteinExistence type="predicted"/>
<dbReference type="Proteomes" id="UP000600080">
    <property type="component" value="Unassembled WGS sequence"/>
</dbReference>
<evidence type="ECO:0000313" key="2">
    <source>
        <dbReference type="EMBL" id="GGN47173.1"/>
    </source>
</evidence>
<feature type="region of interest" description="Disordered" evidence="1">
    <location>
        <begin position="44"/>
        <end position="102"/>
    </location>
</feature>
<comment type="caution">
    <text evidence="2">The sequence shown here is derived from an EMBL/GenBank/DDBJ whole genome shotgun (WGS) entry which is preliminary data.</text>
</comment>
<feature type="compositionally biased region" description="Basic residues" evidence="1">
    <location>
        <begin position="60"/>
        <end position="69"/>
    </location>
</feature>
<dbReference type="EMBL" id="BMND01000012">
    <property type="protein sequence ID" value="GGN47173.1"/>
    <property type="molecule type" value="Genomic_DNA"/>
</dbReference>